<evidence type="ECO:0000313" key="2">
    <source>
        <dbReference type="Proteomes" id="UP000355283"/>
    </source>
</evidence>
<keyword evidence="2" id="KW-1185">Reference proteome</keyword>
<evidence type="ECO:0008006" key="3">
    <source>
        <dbReference type="Google" id="ProtNLM"/>
    </source>
</evidence>
<proteinExistence type="predicted"/>
<protein>
    <recommendedName>
        <fullName evidence="3">DUF4536 domain-containing protein</fullName>
    </recommendedName>
</protein>
<accession>A0A4D9CWU5</accession>
<dbReference type="EMBL" id="SDOX01000021">
    <property type="protein sequence ID" value="TFJ83811.1"/>
    <property type="molecule type" value="Genomic_DNA"/>
</dbReference>
<dbReference type="OrthoDB" id="91799at2759"/>
<evidence type="ECO:0000313" key="1">
    <source>
        <dbReference type="EMBL" id="TFJ83811.1"/>
    </source>
</evidence>
<name>A0A4D9CWU5_9STRA</name>
<sequence>MSNVDDTEKDASSWKGIRRSIGTDSSSVADQDDCLKCKVVGSATFFAVSIYTWSQGASLPPVNSNRRFLFMFSAVSATIGLARAIV</sequence>
<comment type="caution">
    <text evidence="1">The sequence shown here is derived from an EMBL/GenBank/DDBJ whole genome shotgun (WGS) entry which is preliminary data.</text>
</comment>
<gene>
    <name evidence="1" type="ORF">NSK_004913</name>
</gene>
<reference evidence="1 2" key="1">
    <citation type="submission" date="2019-01" db="EMBL/GenBank/DDBJ databases">
        <title>Nuclear Genome Assembly of the Microalgal Biofuel strain Nannochloropsis salina CCMP1776.</title>
        <authorList>
            <person name="Hovde B."/>
        </authorList>
    </citation>
    <scope>NUCLEOTIDE SEQUENCE [LARGE SCALE GENOMIC DNA]</scope>
    <source>
        <strain evidence="1 2">CCMP1776</strain>
    </source>
</reference>
<dbReference type="AlphaFoldDB" id="A0A4D9CWU5"/>
<dbReference type="Proteomes" id="UP000355283">
    <property type="component" value="Unassembled WGS sequence"/>
</dbReference>
<organism evidence="1 2">
    <name type="scientific">Nannochloropsis salina CCMP1776</name>
    <dbReference type="NCBI Taxonomy" id="1027361"/>
    <lineage>
        <taxon>Eukaryota</taxon>
        <taxon>Sar</taxon>
        <taxon>Stramenopiles</taxon>
        <taxon>Ochrophyta</taxon>
        <taxon>Eustigmatophyceae</taxon>
        <taxon>Eustigmatales</taxon>
        <taxon>Monodopsidaceae</taxon>
        <taxon>Microchloropsis</taxon>
        <taxon>Microchloropsis salina</taxon>
    </lineage>
</organism>